<feature type="binding site" evidence="13">
    <location>
        <position position="477"/>
    </location>
    <ligand>
        <name>substrate</name>
    </ligand>
</feature>
<feature type="site" description="Important for catalytic activity" evidence="16">
    <location>
        <position position="31"/>
    </location>
</feature>
<feature type="binding site" evidence="15">
    <location>
        <position position="190"/>
    </location>
    <ligand>
        <name>Mg(2+)</name>
        <dbReference type="ChEBI" id="CHEBI:18420"/>
    </ligand>
</feature>
<comment type="subunit">
    <text evidence="4">Homodimer.</text>
</comment>
<dbReference type="InterPro" id="IPR005475">
    <property type="entry name" value="Transketolase-like_Pyr-bd"/>
</dbReference>
<accession>H1YDL9</accession>
<dbReference type="HOGENOM" id="CLU_009227_0_0_10"/>
<evidence type="ECO:0000256" key="12">
    <source>
        <dbReference type="PIRSR" id="PIRSR605478-1"/>
    </source>
</evidence>
<feature type="binding site" evidence="14">
    <location>
        <begin position="119"/>
        <end position="121"/>
    </location>
    <ligand>
        <name>thiamine diphosphate</name>
        <dbReference type="ChEBI" id="CHEBI:58937"/>
    </ligand>
</feature>
<dbReference type="RefSeq" id="WP_008512641.1">
    <property type="nucleotide sequence ID" value="NZ_CM001403.1"/>
</dbReference>
<comment type="cofactor">
    <cofactor evidence="15">
        <name>Mg(2+)</name>
        <dbReference type="ChEBI" id="CHEBI:18420"/>
    </cofactor>
    <text evidence="15">Binds 1 Mg(2+) ion per subunit. Can also utilize other divalent metal cations, such as Ca(2+), Mn(2+) and Co(2+).</text>
</comment>
<evidence type="ECO:0000256" key="7">
    <source>
        <dbReference type="ARBA" id="ARBA00022723"/>
    </source>
</evidence>
<feature type="binding site" evidence="14">
    <location>
        <position position="161"/>
    </location>
    <ligand>
        <name>thiamine diphosphate</name>
        <dbReference type="ChEBI" id="CHEBI:58937"/>
    </ligand>
</feature>
<evidence type="ECO:0000256" key="3">
    <source>
        <dbReference type="ARBA" id="ARBA00007131"/>
    </source>
</evidence>
<dbReference type="Pfam" id="PF02779">
    <property type="entry name" value="Transket_pyr"/>
    <property type="match status" value="1"/>
</dbReference>
<keyword evidence="6" id="KW-0808">Transferase</keyword>
<keyword evidence="7 15" id="KW-0479">Metal-binding</keyword>
<dbReference type="InterPro" id="IPR033247">
    <property type="entry name" value="Transketolase_fam"/>
</dbReference>
<dbReference type="Proteomes" id="UP000002774">
    <property type="component" value="Chromosome"/>
</dbReference>
<evidence type="ECO:0000256" key="1">
    <source>
        <dbReference type="ARBA" id="ARBA00001913"/>
    </source>
</evidence>
<dbReference type="CDD" id="cd02012">
    <property type="entry name" value="TPP_TK"/>
    <property type="match status" value="1"/>
</dbReference>
<keyword evidence="8 15" id="KW-0460">Magnesium</keyword>
<evidence type="ECO:0000256" key="5">
    <source>
        <dbReference type="ARBA" id="ARBA00013152"/>
    </source>
</evidence>
<dbReference type="GO" id="GO:0009052">
    <property type="term" value="P:pentose-phosphate shunt, non-oxidative branch"/>
    <property type="evidence" value="ECO:0007669"/>
    <property type="project" value="UniProtKB-ARBA"/>
</dbReference>
<dbReference type="Gene3D" id="3.40.50.920">
    <property type="match status" value="1"/>
</dbReference>
<feature type="binding site" evidence="14">
    <location>
        <position position="266"/>
    </location>
    <ligand>
        <name>thiamine diphosphate</name>
        <dbReference type="ChEBI" id="CHEBI:58937"/>
    </ligand>
</feature>
<evidence type="ECO:0000256" key="16">
    <source>
        <dbReference type="PIRSR" id="PIRSR605478-5"/>
    </source>
</evidence>
<feature type="binding site" evidence="15">
    <location>
        <position position="192"/>
    </location>
    <ligand>
        <name>Mg(2+)</name>
        <dbReference type="ChEBI" id="CHEBI:18420"/>
    </ligand>
</feature>
<comment type="cofactor">
    <cofactor evidence="1">
        <name>Ca(2+)</name>
        <dbReference type="ChEBI" id="CHEBI:29108"/>
    </cofactor>
</comment>
<proteinExistence type="inferred from homology"/>
<evidence type="ECO:0000256" key="15">
    <source>
        <dbReference type="PIRSR" id="PIRSR605478-4"/>
    </source>
</evidence>
<evidence type="ECO:0000256" key="8">
    <source>
        <dbReference type="ARBA" id="ARBA00022842"/>
    </source>
</evidence>
<feature type="site" description="Important for catalytic activity" evidence="16">
    <location>
        <position position="266"/>
    </location>
</feature>
<evidence type="ECO:0000313" key="19">
    <source>
        <dbReference type="Proteomes" id="UP000002774"/>
    </source>
</evidence>
<dbReference type="Pfam" id="PF00456">
    <property type="entry name" value="Transketolase_N"/>
    <property type="match status" value="1"/>
</dbReference>
<dbReference type="EC" id="2.2.1.1" evidence="5 11"/>
<evidence type="ECO:0000256" key="14">
    <source>
        <dbReference type="PIRSR" id="PIRSR605478-3"/>
    </source>
</evidence>
<evidence type="ECO:0000256" key="11">
    <source>
        <dbReference type="NCBIfam" id="TIGR00232"/>
    </source>
</evidence>
<gene>
    <name evidence="18" type="ORF">Mucpa_6657</name>
</gene>
<comment type="cofactor">
    <cofactor evidence="14">
        <name>thiamine diphosphate</name>
        <dbReference type="ChEBI" id="CHEBI:58937"/>
    </cofactor>
    <text evidence="14">Binds 1 thiamine pyrophosphate per subunit. During the reaction, the substrate forms a covalent intermediate with the cofactor.</text>
</comment>
<dbReference type="InterPro" id="IPR055152">
    <property type="entry name" value="Transketolase-like_C_2"/>
</dbReference>
<dbReference type="Gene3D" id="3.40.50.970">
    <property type="match status" value="2"/>
</dbReference>
<dbReference type="GO" id="GO:0046872">
    <property type="term" value="F:metal ion binding"/>
    <property type="evidence" value="ECO:0007669"/>
    <property type="project" value="UniProtKB-KW"/>
</dbReference>
<feature type="active site" description="Proton donor" evidence="12">
    <location>
        <position position="415"/>
    </location>
</feature>
<dbReference type="EMBL" id="CM001403">
    <property type="protein sequence ID" value="EHQ30708.1"/>
    <property type="molecule type" value="Genomic_DNA"/>
</dbReference>
<dbReference type="SUPFAM" id="SSF52922">
    <property type="entry name" value="TK C-terminal domain-like"/>
    <property type="match status" value="1"/>
</dbReference>
<dbReference type="InterPro" id="IPR005474">
    <property type="entry name" value="Transketolase_N"/>
</dbReference>
<dbReference type="PANTHER" id="PTHR43522:SF2">
    <property type="entry name" value="TRANSKETOLASE 1-RELATED"/>
    <property type="match status" value="1"/>
</dbReference>
<dbReference type="InterPro" id="IPR005478">
    <property type="entry name" value="Transketolase_bac-like"/>
</dbReference>
<feature type="binding site" evidence="14">
    <location>
        <position position="71"/>
    </location>
    <ligand>
        <name>thiamine diphosphate</name>
        <dbReference type="ChEBI" id="CHEBI:58937"/>
    </ligand>
</feature>
<evidence type="ECO:0000256" key="6">
    <source>
        <dbReference type="ARBA" id="ARBA00022679"/>
    </source>
</evidence>
<dbReference type="eggNOG" id="COG0021">
    <property type="taxonomic scope" value="Bacteria"/>
</dbReference>
<reference evidence="18" key="1">
    <citation type="submission" date="2011-09" db="EMBL/GenBank/DDBJ databases">
        <title>The permanent draft genome of Mucilaginibacter paludis DSM 18603.</title>
        <authorList>
            <consortium name="US DOE Joint Genome Institute (JGI-PGF)"/>
            <person name="Lucas S."/>
            <person name="Han J."/>
            <person name="Lapidus A."/>
            <person name="Bruce D."/>
            <person name="Goodwin L."/>
            <person name="Pitluck S."/>
            <person name="Peters L."/>
            <person name="Kyrpides N."/>
            <person name="Mavromatis K."/>
            <person name="Ivanova N."/>
            <person name="Mikhailova N."/>
            <person name="Held B."/>
            <person name="Detter J.C."/>
            <person name="Tapia R."/>
            <person name="Han C."/>
            <person name="Land M."/>
            <person name="Hauser L."/>
            <person name="Markowitz V."/>
            <person name="Cheng J.-F."/>
            <person name="Hugenholtz P."/>
            <person name="Woyke T."/>
            <person name="Wu D."/>
            <person name="Tindall B."/>
            <person name="Brambilla E."/>
            <person name="Klenk H.-P."/>
            <person name="Eisen J.A."/>
        </authorList>
    </citation>
    <scope>NUCLEOTIDE SEQUENCE [LARGE SCALE GENOMIC DNA]</scope>
    <source>
        <strain evidence="18">DSM 18603</strain>
    </source>
</reference>
<feature type="binding site" evidence="13">
    <location>
        <position position="473"/>
    </location>
    <ligand>
        <name>substrate</name>
    </ligand>
</feature>
<dbReference type="Pfam" id="PF22613">
    <property type="entry name" value="Transketolase_C_1"/>
    <property type="match status" value="1"/>
</dbReference>
<dbReference type="InterPro" id="IPR029061">
    <property type="entry name" value="THDP-binding"/>
</dbReference>
<name>H1YDL9_9SPHI</name>
<dbReference type="InterPro" id="IPR009014">
    <property type="entry name" value="Transketo_C/PFOR_II"/>
</dbReference>
<dbReference type="FunFam" id="3.40.50.920:FF:000003">
    <property type="entry name" value="Transketolase"/>
    <property type="match status" value="1"/>
</dbReference>
<evidence type="ECO:0000256" key="2">
    <source>
        <dbReference type="ARBA" id="ARBA00001941"/>
    </source>
</evidence>
<feature type="binding site" evidence="14">
    <location>
        <position position="441"/>
    </location>
    <ligand>
        <name>thiamine diphosphate</name>
        <dbReference type="ChEBI" id="CHEBI:58937"/>
    </ligand>
</feature>
<keyword evidence="9 14" id="KW-0786">Thiamine pyrophosphate</keyword>
<dbReference type="SMART" id="SM00861">
    <property type="entry name" value="Transket_pyr"/>
    <property type="match status" value="1"/>
</dbReference>
<feature type="binding site" evidence="13">
    <location>
        <position position="465"/>
    </location>
    <ligand>
        <name>substrate</name>
    </ligand>
</feature>
<dbReference type="STRING" id="714943.Mucpa_6657"/>
<feature type="binding site" evidence="13">
    <location>
        <position position="388"/>
    </location>
    <ligand>
        <name>substrate</name>
    </ligand>
</feature>
<sequence>MSTTTRSIEEQAINTIRVLSVDAVQKANSGHPGTAMALAPMAHVLWKEFLNYNPKNTHWANRDRFILSAGHACMLQYSILYLTGYDISLDDIKNFRQLNSKTPGHPEYGLTPGIDVTTGPLGAGFSNGVGFAIAQKYLAATYNKPGFDLFNYHIYSICSDGDMMEGVASEAASLAGHLELGNIIYLYDDNKISIEGSTDIAFNEDVNKRFEAYGWHVQSVDDVNDIHALQLAITNAKAEKQKPSLIRVRSLIAYGSPNKSGTAGSHGAPLGADEVKLVKEFFGFDPEKSFEVSEEVLKYYHEIGARGAGTEDKWNKLFAEYKAQFPELAAEYELAASGELPEGWLDALPTFKASDPKMATRQASGKVLNAIVGKIPGLIGGAADLSPSTETHLKAYDSFTSENRGGRNFHFGIREHAMGSAINGMALTPGIIPFGATFLIFSEYQRPPIRLAAIMKIRSIFVYTHDSIGLGEDGTTHQPVEQLISLRSIPNIVVLRPADANETAQAWKVALEHKGGPVVLIFTRQGLPILDQDKYGKATNVVKGAYVLSEAEGDAQLILIGTGSEVDLAMKAQAKLKEEGIAATVVSMPSWELFEKQDAAYKESVLPKAIKKRLAIEAGSALGWHKYVTDEGDTVTMHGFGESAPAEALNKVFGFTVENVVNKAKALL</sequence>
<dbReference type="GO" id="GO:0004802">
    <property type="term" value="F:transketolase activity"/>
    <property type="evidence" value="ECO:0007669"/>
    <property type="project" value="UniProtKB-UniRule"/>
</dbReference>
<feature type="binding site" evidence="13">
    <location>
        <position position="266"/>
    </location>
    <ligand>
        <name>substrate</name>
    </ligand>
</feature>
<keyword evidence="19" id="KW-1185">Reference proteome</keyword>
<feature type="binding site" evidence="13">
    <location>
        <position position="361"/>
    </location>
    <ligand>
        <name>substrate</name>
    </ligand>
</feature>
<evidence type="ECO:0000256" key="10">
    <source>
        <dbReference type="ARBA" id="ARBA00049473"/>
    </source>
</evidence>
<feature type="binding site" evidence="15">
    <location>
        <position position="160"/>
    </location>
    <ligand>
        <name>Mg(2+)</name>
        <dbReference type="ChEBI" id="CHEBI:18420"/>
    </ligand>
</feature>
<evidence type="ECO:0000256" key="13">
    <source>
        <dbReference type="PIRSR" id="PIRSR605478-2"/>
    </source>
</evidence>
<evidence type="ECO:0000259" key="17">
    <source>
        <dbReference type="SMART" id="SM00861"/>
    </source>
</evidence>
<comment type="similarity">
    <text evidence="3">Belongs to the transketolase family.</text>
</comment>
<dbReference type="PANTHER" id="PTHR43522">
    <property type="entry name" value="TRANSKETOLASE"/>
    <property type="match status" value="1"/>
</dbReference>
<feature type="binding site" evidence="13">
    <location>
        <position position="31"/>
    </location>
    <ligand>
        <name>substrate</name>
    </ligand>
</feature>
<dbReference type="AlphaFoldDB" id="H1YDL9"/>
<evidence type="ECO:0000313" key="18">
    <source>
        <dbReference type="EMBL" id="EHQ30708.1"/>
    </source>
</evidence>
<dbReference type="OrthoDB" id="8732661at2"/>
<dbReference type="SUPFAM" id="SSF52518">
    <property type="entry name" value="Thiamin diphosphate-binding fold (THDP-binding)"/>
    <property type="match status" value="2"/>
</dbReference>
<organism evidence="18 19">
    <name type="scientific">Mucilaginibacter paludis DSM 18603</name>
    <dbReference type="NCBI Taxonomy" id="714943"/>
    <lineage>
        <taxon>Bacteria</taxon>
        <taxon>Pseudomonadati</taxon>
        <taxon>Bacteroidota</taxon>
        <taxon>Sphingobacteriia</taxon>
        <taxon>Sphingobacteriales</taxon>
        <taxon>Sphingobacteriaceae</taxon>
        <taxon>Mucilaginibacter</taxon>
    </lineage>
</organism>
<feature type="binding site" evidence="13">
    <location>
        <position position="524"/>
    </location>
    <ligand>
        <name>substrate</name>
    </ligand>
</feature>
<dbReference type="FunFam" id="3.40.50.970:FF:000003">
    <property type="entry name" value="Transketolase"/>
    <property type="match status" value="1"/>
</dbReference>
<dbReference type="CDD" id="cd07033">
    <property type="entry name" value="TPP_PYR_DXS_TK_like"/>
    <property type="match status" value="1"/>
</dbReference>
<feature type="domain" description="Transketolase-like pyrimidine-binding" evidence="17">
    <location>
        <begin position="358"/>
        <end position="529"/>
    </location>
</feature>
<evidence type="ECO:0000256" key="4">
    <source>
        <dbReference type="ARBA" id="ARBA00011738"/>
    </source>
</evidence>
<dbReference type="FunFam" id="3.40.50.970:FF:000004">
    <property type="entry name" value="Transketolase"/>
    <property type="match status" value="1"/>
</dbReference>
<dbReference type="NCBIfam" id="TIGR00232">
    <property type="entry name" value="tktlase_bact"/>
    <property type="match status" value="1"/>
</dbReference>
<evidence type="ECO:0000256" key="9">
    <source>
        <dbReference type="ARBA" id="ARBA00023052"/>
    </source>
</evidence>
<comment type="catalytic activity">
    <reaction evidence="10">
        <text>D-sedoheptulose 7-phosphate + D-glyceraldehyde 3-phosphate = aldehydo-D-ribose 5-phosphate + D-xylulose 5-phosphate</text>
        <dbReference type="Rhea" id="RHEA:10508"/>
        <dbReference type="ChEBI" id="CHEBI:57483"/>
        <dbReference type="ChEBI" id="CHEBI:57737"/>
        <dbReference type="ChEBI" id="CHEBI:58273"/>
        <dbReference type="ChEBI" id="CHEBI:59776"/>
        <dbReference type="EC" id="2.2.1.1"/>
    </reaction>
</comment>
<dbReference type="GO" id="GO:0005829">
    <property type="term" value="C:cytosol"/>
    <property type="evidence" value="ECO:0007669"/>
    <property type="project" value="TreeGrafter"/>
</dbReference>
<comment type="cofactor">
    <cofactor evidence="2">
        <name>Co(2+)</name>
        <dbReference type="ChEBI" id="CHEBI:48828"/>
    </cofactor>
</comment>
<feature type="binding site" evidence="14">
    <location>
        <position position="190"/>
    </location>
    <ligand>
        <name>thiamine diphosphate</name>
        <dbReference type="ChEBI" id="CHEBI:58937"/>
    </ligand>
</feature>
<protein>
    <recommendedName>
        <fullName evidence="5 11">Transketolase</fullName>
        <ecNumber evidence="5 11">2.2.1.1</ecNumber>
    </recommendedName>
</protein>